<dbReference type="RefSeq" id="WP_377213906.1">
    <property type="nucleotide sequence ID" value="NZ_JBHTJV010000026.1"/>
</dbReference>
<protein>
    <submittedName>
        <fullName evidence="2">RidA family protein</fullName>
    </submittedName>
</protein>
<dbReference type="Pfam" id="PF14588">
    <property type="entry name" value="YjgF_endoribonc"/>
    <property type="match status" value="1"/>
</dbReference>
<dbReference type="CDD" id="cd02199">
    <property type="entry name" value="YjgF_YER057c_UK114_like_1"/>
    <property type="match status" value="1"/>
</dbReference>
<keyword evidence="3" id="KW-1185">Reference proteome</keyword>
<organism evidence="2 3">
    <name type="scientific">Pseudahrensia aquimaris</name>
    <dbReference type="NCBI Taxonomy" id="744461"/>
    <lineage>
        <taxon>Bacteria</taxon>
        <taxon>Pseudomonadati</taxon>
        <taxon>Pseudomonadota</taxon>
        <taxon>Alphaproteobacteria</taxon>
        <taxon>Hyphomicrobiales</taxon>
        <taxon>Ahrensiaceae</taxon>
        <taxon>Pseudahrensia</taxon>
    </lineage>
</organism>
<sequence>MAQTPEQKLEAMGLALPDAPAPAANYIPYTIAGKILTISGQIPLGPNGVEFVGKLGDTMDVEEGKDAARLCALNILAQAKAALGDLANIKQVMKIQGFVNATPDFTAHPEVVNGASDLLADVLGDAGRHARAAVGMSSLPRGVAVEVDAVIEIA</sequence>
<gene>
    <name evidence="2" type="ORF">ACFQ14_16765</name>
</gene>
<feature type="domain" description="Endoribonuclease L-PSP/chorismate mutase-like" evidence="1">
    <location>
        <begin position="6"/>
        <end position="134"/>
    </location>
</feature>
<reference evidence="3" key="1">
    <citation type="journal article" date="2019" name="Int. J. Syst. Evol. Microbiol.">
        <title>The Global Catalogue of Microorganisms (GCM) 10K type strain sequencing project: providing services to taxonomists for standard genome sequencing and annotation.</title>
        <authorList>
            <consortium name="The Broad Institute Genomics Platform"/>
            <consortium name="The Broad Institute Genome Sequencing Center for Infectious Disease"/>
            <person name="Wu L."/>
            <person name="Ma J."/>
        </authorList>
    </citation>
    <scope>NUCLEOTIDE SEQUENCE [LARGE SCALE GENOMIC DNA]</scope>
    <source>
        <strain evidence="3">CCUG 60023</strain>
    </source>
</reference>
<dbReference type="EMBL" id="JBHTJV010000026">
    <property type="protein sequence ID" value="MFD0918057.1"/>
    <property type="molecule type" value="Genomic_DNA"/>
</dbReference>
<proteinExistence type="predicted"/>
<evidence type="ECO:0000259" key="1">
    <source>
        <dbReference type="Pfam" id="PF14588"/>
    </source>
</evidence>
<accession>A0ABW3FPH2</accession>
<dbReference type="InterPro" id="IPR013813">
    <property type="entry name" value="Endoribo_LPSP/chorism_mut-like"/>
</dbReference>
<dbReference type="SUPFAM" id="SSF55298">
    <property type="entry name" value="YjgF-like"/>
    <property type="match status" value="1"/>
</dbReference>
<comment type="caution">
    <text evidence="2">The sequence shown here is derived from an EMBL/GenBank/DDBJ whole genome shotgun (WGS) entry which is preliminary data.</text>
</comment>
<dbReference type="PANTHER" id="PTHR43760">
    <property type="entry name" value="ENDORIBONUCLEASE-RELATED"/>
    <property type="match status" value="1"/>
</dbReference>
<evidence type="ECO:0000313" key="2">
    <source>
        <dbReference type="EMBL" id="MFD0918057.1"/>
    </source>
</evidence>
<name>A0ABW3FPH2_9HYPH</name>
<evidence type="ECO:0000313" key="3">
    <source>
        <dbReference type="Proteomes" id="UP001597101"/>
    </source>
</evidence>
<dbReference type="InterPro" id="IPR035959">
    <property type="entry name" value="RutC-like_sf"/>
</dbReference>
<dbReference type="Gene3D" id="3.30.1330.40">
    <property type="entry name" value="RutC-like"/>
    <property type="match status" value="1"/>
</dbReference>
<dbReference type="Proteomes" id="UP001597101">
    <property type="component" value="Unassembled WGS sequence"/>
</dbReference>
<dbReference type="PANTHER" id="PTHR43760:SF1">
    <property type="entry name" value="ENDORIBONUCLEASE L-PSP_CHORISMATE MUTASE-LIKE DOMAIN-CONTAINING PROTEIN"/>
    <property type="match status" value="1"/>
</dbReference>